<evidence type="ECO:0000313" key="2">
    <source>
        <dbReference type="Proteomes" id="UP000008909"/>
    </source>
</evidence>
<proteinExistence type="predicted"/>
<keyword evidence="2" id="KW-1185">Reference proteome</keyword>
<accession>G7YI85</accession>
<dbReference type="AlphaFoldDB" id="G7YI85"/>
<evidence type="ECO:0000313" key="1">
    <source>
        <dbReference type="EMBL" id="GAA52668.1"/>
    </source>
</evidence>
<sequence length="100" mass="11091">MMNLKVGTKMNCAPSFLCLPNSEVQRTVVAYEYSLSFLPAQSQGLPSCAIIKPIYARCLFATWGYCESCVAFILACKSFILGSEVTRQEFFTRKNQGNTG</sequence>
<gene>
    <name evidence="1" type="ORF">CLF_108592</name>
</gene>
<reference evidence="1" key="1">
    <citation type="journal article" date="2011" name="Genome Biol.">
        <title>The draft genome of the carcinogenic human liver fluke Clonorchis sinensis.</title>
        <authorList>
            <person name="Wang X."/>
            <person name="Chen W."/>
            <person name="Huang Y."/>
            <person name="Sun J."/>
            <person name="Men J."/>
            <person name="Liu H."/>
            <person name="Luo F."/>
            <person name="Guo L."/>
            <person name="Lv X."/>
            <person name="Deng C."/>
            <person name="Zhou C."/>
            <person name="Fan Y."/>
            <person name="Li X."/>
            <person name="Huang L."/>
            <person name="Hu Y."/>
            <person name="Liang C."/>
            <person name="Hu X."/>
            <person name="Xu J."/>
            <person name="Yu X."/>
        </authorList>
    </citation>
    <scope>NUCLEOTIDE SEQUENCE [LARGE SCALE GENOMIC DNA]</scope>
    <source>
        <strain evidence="1">Henan</strain>
    </source>
</reference>
<dbReference type="EMBL" id="DF143333">
    <property type="protein sequence ID" value="GAA52668.1"/>
    <property type="molecule type" value="Genomic_DNA"/>
</dbReference>
<protein>
    <submittedName>
        <fullName evidence="1">Uncharacterized protein</fullName>
    </submittedName>
</protein>
<dbReference type="Proteomes" id="UP000008909">
    <property type="component" value="Unassembled WGS sequence"/>
</dbReference>
<name>G7YI85_CLOSI</name>
<organism evidence="1 2">
    <name type="scientific">Clonorchis sinensis</name>
    <name type="common">Chinese liver fluke</name>
    <dbReference type="NCBI Taxonomy" id="79923"/>
    <lineage>
        <taxon>Eukaryota</taxon>
        <taxon>Metazoa</taxon>
        <taxon>Spiralia</taxon>
        <taxon>Lophotrochozoa</taxon>
        <taxon>Platyhelminthes</taxon>
        <taxon>Trematoda</taxon>
        <taxon>Digenea</taxon>
        <taxon>Opisthorchiida</taxon>
        <taxon>Opisthorchiata</taxon>
        <taxon>Opisthorchiidae</taxon>
        <taxon>Clonorchis</taxon>
    </lineage>
</organism>
<reference key="2">
    <citation type="submission" date="2011-10" db="EMBL/GenBank/DDBJ databases">
        <title>The genome and transcriptome sequence of Clonorchis sinensis provide insights into the carcinogenic liver fluke.</title>
        <authorList>
            <person name="Wang X."/>
            <person name="Huang Y."/>
            <person name="Chen W."/>
            <person name="Liu H."/>
            <person name="Guo L."/>
            <person name="Chen Y."/>
            <person name="Luo F."/>
            <person name="Zhou W."/>
            <person name="Sun J."/>
            <person name="Mao Q."/>
            <person name="Liang P."/>
            <person name="Zhou C."/>
            <person name="Tian Y."/>
            <person name="Men J."/>
            <person name="Lv X."/>
            <person name="Huang L."/>
            <person name="Zhou J."/>
            <person name="Hu Y."/>
            <person name="Li R."/>
            <person name="Zhang F."/>
            <person name="Lei H."/>
            <person name="Li X."/>
            <person name="Hu X."/>
            <person name="Liang C."/>
            <person name="Xu J."/>
            <person name="Wu Z."/>
            <person name="Yu X."/>
        </authorList>
    </citation>
    <scope>NUCLEOTIDE SEQUENCE</scope>
    <source>
        <strain>Henan</strain>
    </source>
</reference>